<keyword evidence="1" id="KW-0812">Transmembrane</keyword>
<reference evidence="3" key="1">
    <citation type="submission" date="2020-10" db="EMBL/GenBank/DDBJ databases">
        <title>Taxonomic study of unclassified bacteria belonging to the class Ktedonobacteria.</title>
        <authorList>
            <person name="Yabe S."/>
            <person name="Wang C.M."/>
            <person name="Zheng Y."/>
            <person name="Sakai Y."/>
            <person name="Cavaletti L."/>
            <person name="Monciardini P."/>
            <person name="Donadio S."/>
        </authorList>
    </citation>
    <scope>NUCLEOTIDE SEQUENCE</scope>
    <source>
        <strain evidence="3">SOSP1-1</strain>
    </source>
</reference>
<gene>
    <name evidence="3" type="ORF">KSX_51170</name>
</gene>
<dbReference type="Pfam" id="PF02517">
    <property type="entry name" value="Rce1-like"/>
    <property type="match status" value="1"/>
</dbReference>
<organism evidence="3 4">
    <name type="scientific">Ktedonospora formicarum</name>
    <dbReference type="NCBI Taxonomy" id="2778364"/>
    <lineage>
        <taxon>Bacteria</taxon>
        <taxon>Bacillati</taxon>
        <taxon>Chloroflexota</taxon>
        <taxon>Ktedonobacteria</taxon>
        <taxon>Ktedonobacterales</taxon>
        <taxon>Ktedonobacteraceae</taxon>
        <taxon>Ktedonospora</taxon>
    </lineage>
</organism>
<sequence length="312" mass="34166">MLSTTHISPRRTWLQNHSLLAYFLLAFGISWLFELPITLSQSGIGLLPYHLPPLLTSLTPGVPLGPTGAAFILTALLEGKPGVIRLLKRYIQWRVSLKWYLLILLGCPLLLALAVSLFSTPRLQNLPTFLGSYLMHVLFALSLNWEEGGWRGFALPRLQKQAGPLLGTIVLGILWGIWHLPLSLIPAQNPMGSAITLSLPLFCLFLFQTTAKSVSYTWLWNNTGGSLLIATLFHAAASLNGHDLDQLFGKVNAVVPSFATAIGFGGVALLIIILTRGTLSYKPNETILPGDEKSAIENRVAFLTSVDGEREY</sequence>
<feature type="transmembrane region" description="Helical" evidence="1">
    <location>
        <begin position="99"/>
        <end position="120"/>
    </location>
</feature>
<evidence type="ECO:0000313" key="4">
    <source>
        <dbReference type="Proteomes" id="UP000612362"/>
    </source>
</evidence>
<dbReference type="InterPro" id="IPR042150">
    <property type="entry name" value="MmRce1-like"/>
</dbReference>
<feature type="transmembrane region" description="Helical" evidence="1">
    <location>
        <begin position="165"/>
        <end position="185"/>
    </location>
</feature>
<dbReference type="EMBL" id="BNJF01000002">
    <property type="protein sequence ID" value="GHO46954.1"/>
    <property type="molecule type" value="Genomic_DNA"/>
</dbReference>
<accession>A0A8J3I7S5</accession>
<keyword evidence="3" id="KW-0378">Hydrolase</keyword>
<evidence type="ECO:0000259" key="2">
    <source>
        <dbReference type="Pfam" id="PF02517"/>
    </source>
</evidence>
<keyword evidence="4" id="KW-1185">Reference proteome</keyword>
<dbReference type="AlphaFoldDB" id="A0A8J3I7S5"/>
<dbReference type="PANTHER" id="PTHR35797:SF1">
    <property type="entry name" value="PROTEASE"/>
    <property type="match status" value="1"/>
</dbReference>
<dbReference type="Proteomes" id="UP000612362">
    <property type="component" value="Unassembled WGS sequence"/>
</dbReference>
<feature type="transmembrane region" description="Helical" evidence="1">
    <location>
        <begin position="219"/>
        <end position="239"/>
    </location>
</feature>
<dbReference type="RefSeq" id="WP_220196293.1">
    <property type="nucleotide sequence ID" value="NZ_BNJF01000002.1"/>
</dbReference>
<evidence type="ECO:0000313" key="3">
    <source>
        <dbReference type="EMBL" id="GHO46954.1"/>
    </source>
</evidence>
<feature type="transmembrane region" description="Helical" evidence="1">
    <location>
        <begin position="251"/>
        <end position="274"/>
    </location>
</feature>
<feature type="transmembrane region" description="Helical" evidence="1">
    <location>
        <begin position="191"/>
        <end position="207"/>
    </location>
</feature>
<feature type="transmembrane region" description="Helical" evidence="1">
    <location>
        <begin position="126"/>
        <end position="145"/>
    </location>
</feature>
<keyword evidence="1" id="KW-1133">Transmembrane helix</keyword>
<dbReference type="PANTHER" id="PTHR35797">
    <property type="entry name" value="PROTEASE-RELATED"/>
    <property type="match status" value="1"/>
</dbReference>
<proteinExistence type="predicted"/>
<dbReference type="GO" id="GO:0004175">
    <property type="term" value="F:endopeptidase activity"/>
    <property type="evidence" value="ECO:0007669"/>
    <property type="project" value="UniProtKB-ARBA"/>
</dbReference>
<dbReference type="GO" id="GO:0006508">
    <property type="term" value="P:proteolysis"/>
    <property type="evidence" value="ECO:0007669"/>
    <property type="project" value="UniProtKB-KW"/>
</dbReference>
<name>A0A8J3I7S5_9CHLR</name>
<protein>
    <submittedName>
        <fullName evidence="3">CAAX amino protease</fullName>
    </submittedName>
</protein>
<keyword evidence="3" id="KW-0645">Protease</keyword>
<comment type="caution">
    <text evidence="3">The sequence shown here is derived from an EMBL/GenBank/DDBJ whole genome shotgun (WGS) entry which is preliminary data.</text>
</comment>
<dbReference type="InterPro" id="IPR003675">
    <property type="entry name" value="Rce1/LyrA-like_dom"/>
</dbReference>
<feature type="transmembrane region" description="Helical" evidence="1">
    <location>
        <begin position="58"/>
        <end position="78"/>
    </location>
</feature>
<evidence type="ECO:0000256" key="1">
    <source>
        <dbReference type="SAM" id="Phobius"/>
    </source>
</evidence>
<keyword evidence="1" id="KW-0472">Membrane</keyword>
<dbReference type="GO" id="GO:0080120">
    <property type="term" value="P:CAAX-box protein maturation"/>
    <property type="evidence" value="ECO:0007669"/>
    <property type="project" value="UniProtKB-ARBA"/>
</dbReference>
<feature type="transmembrane region" description="Helical" evidence="1">
    <location>
        <begin position="20"/>
        <end position="38"/>
    </location>
</feature>
<feature type="domain" description="CAAX prenyl protease 2/Lysostaphin resistance protein A-like" evidence="2">
    <location>
        <begin position="137"/>
        <end position="237"/>
    </location>
</feature>